<dbReference type="InterPro" id="IPR011032">
    <property type="entry name" value="GroES-like_sf"/>
</dbReference>
<proteinExistence type="predicted"/>
<dbReference type="AlphaFoldDB" id="A0A4D4J7U5"/>
<dbReference type="EMBL" id="BJFL01000011">
    <property type="protein sequence ID" value="GDY31100.1"/>
    <property type="molecule type" value="Genomic_DNA"/>
</dbReference>
<keyword evidence="4" id="KW-1185">Reference proteome</keyword>
<accession>A0A4D4J7U5</accession>
<dbReference type="PANTHER" id="PTHR44154">
    <property type="entry name" value="QUINONE OXIDOREDUCTASE"/>
    <property type="match status" value="1"/>
</dbReference>
<dbReference type="Gene3D" id="3.40.50.720">
    <property type="entry name" value="NAD(P)-binding Rossmann-like Domain"/>
    <property type="match status" value="1"/>
</dbReference>
<sequence>MRAAFVWEPGPASTIQYGELPDPRAGAGEVVVRTEAVAVNWVDTFVRSGVYRTPLPRPFVVGRDVVGVVQEVGPGVGEPRPGDRVWTSSLGYDGRQGPAAEFAVVAVERCYPLPDGVDPIPAVATLHGGTTALLALRRAGLRPGEHVFVHGAGGAVGSAVVQVALDAGARVTATARDDDALARLRGWGATDVLDTRSAAPAPADVDVHWDATGRIPLAEALGTLNRRGRVVVTARRADDPVPTFDLYLRDLSVVGFVLSHRTVDELAWAAGEVNRLLAAGRLATRVARVLPLAEAAAAHHLVETGAAHGKVVLVAPDGNHGGAPDDAEV</sequence>
<dbReference type="SMART" id="SM00829">
    <property type="entry name" value="PKS_ER"/>
    <property type="match status" value="1"/>
</dbReference>
<name>A0A4D4J7U5_9PSEU</name>
<dbReference type="SUPFAM" id="SSF51735">
    <property type="entry name" value="NAD(P)-binding Rossmann-fold domains"/>
    <property type="match status" value="1"/>
</dbReference>
<reference evidence="4" key="1">
    <citation type="submission" date="2019-04" db="EMBL/GenBank/DDBJ databases">
        <title>Draft genome sequence of Pseudonocardiaceae bacterium SL3-2-4.</title>
        <authorList>
            <person name="Ningsih F."/>
            <person name="Yokota A."/>
            <person name="Sakai Y."/>
            <person name="Nanatani K."/>
            <person name="Yabe S."/>
            <person name="Oetari A."/>
            <person name="Sjamsuridzal W."/>
        </authorList>
    </citation>
    <scope>NUCLEOTIDE SEQUENCE [LARGE SCALE GENOMIC DNA]</scope>
    <source>
        <strain evidence="4">SL3-2-4</strain>
    </source>
</reference>
<keyword evidence="1" id="KW-0521">NADP</keyword>
<dbReference type="Proteomes" id="UP000298860">
    <property type="component" value="Unassembled WGS sequence"/>
</dbReference>
<dbReference type="RefSeq" id="WP_137814185.1">
    <property type="nucleotide sequence ID" value="NZ_BJFL01000011.1"/>
</dbReference>
<dbReference type="OrthoDB" id="2665481at2"/>
<dbReference type="Gene3D" id="3.90.180.10">
    <property type="entry name" value="Medium-chain alcohol dehydrogenases, catalytic domain"/>
    <property type="match status" value="1"/>
</dbReference>
<evidence type="ECO:0000313" key="4">
    <source>
        <dbReference type="Proteomes" id="UP000298860"/>
    </source>
</evidence>
<dbReference type="InterPro" id="IPR013154">
    <property type="entry name" value="ADH-like_N"/>
</dbReference>
<dbReference type="Pfam" id="PF08240">
    <property type="entry name" value="ADH_N"/>
    <property type="match status" value="1"/>
</dbReference>
<dbReference type="SUPFAM" id="SSF50129">
    <property type="entry name" value="GroES-like"/>
    <property type="match status" value="1"/>
</dbReference>
<dbReference type="PANTHER" id="PTHR44154:SF1">
    <property type="entry name" value="QUINONE OXIDOREDUCTASE"/>
    <property type="match status" value="1"/>
</dbReference>
<dbReference type="InterPro" id="IPR020843">
    <property type="entry name" value="ER"/>
</dbReference>
<gene>
    <name evidence="3" type="ORF">GTS_27330</name>
</gene>
<feature type="domain" description="Enoyl reductase (ER)" evidence="2">
    <location>
        <begin position="10"/>
        <end position="313"/>
    </location>
</feature>
<evidence type="ECO:0000313" key="3">
    <source>
        <dbReference type="EMBL" id="GDY31100.1"/>
    </source>
</evidence>
<dbReference type="CDD" id="cd08253">
    <property type="entry name" value="zeta_crystallin"/>
    <property type="match status" value="1"/>
</dbReference>
<protein>
    <submittedName>
        <fullName evidence="3">Oxidoreductase</fullName>
    </submittedName>
</protein>
<organism evidence="3 4">
    <name type="scientific">Gandjariella thermophila</name>
    <dbReference type="NCBI Taxonomy" id="1931992"/>
    <lineage>
        <taxon>Bacteria</taxon>
        <taxon>Bacillati</taxon>
        <taxon>Actinomycetota</taxon>
        <taxon>Actinomycetes</taxon>
        <taxon>Pseudonocardiales</taxon>
        <taxon>Pseudonocardiaceae</taxon>
        <taxon>Gandjariella</taxon>
    </lineage>
</organism>
<dbReference type="InterPro" id="IPR013149">
    <property type="entry name" value="ADH-like_C"/>
</dbReference>
<comment type="caution">
    <text evidence="3">The sequence shown here is derived from an EMBL/GenBank/DDBJ whole genome shotgun (WGS) entry which is preliminary data.</text>
</comment>
<dbReference type="Pfam" id="PF00107">
    <property type="entry name" value="ADH_zinc_N"/>
    <property type="match status" value="1"/>
</dbReference>
<evidence type="ECO:0000259" key="2">
    <source>
        <dbReference type="SMART" id="SM00829"/>
    </source>
</evidence>
<dbReference type="GO" id="GO:0016491">
    <property type="term" value="F:oxidoreductase activity"/>
    <property type="evidence" value="ECO:0007669"/>
    <property type="project" value="InterPro"/>
</dbReference>
<dbReference type="InterPro" id="IPR051603">
    <property type="entry name" value="Zinc-ADH_QOR/CCCR"/>
</dbReference>
<dbReference type="InterPro" id="IPR036291">
    <property type="entry name" value="NAD(P)-bd_dom_sf"/>
</dbReference>
<evidence type="ECO:0000256" key="1">
    <source>
        <dbReference type="ARBA" id="ARBA00022857"/>
    </source>
</evidence>